<dbReference type="Gene3D" id="3.40.50.720">
    <property type="entry name" value="NAD(P)-binding Rossmann-like Domain"/>
    <property type="match status" value="1"/>
</dbReference>
<dbReference type="CDD" id="cd02315">
    <property type="entry name" value="ScASADH_like_N"/>
    <property type="match status" value="1"/>
</dbReference>
<sequence length="342" mass="37797">MAGQQFIEALDGHPWFNIVSIHGSTKSIGKTYGETRKGISSHLTSPHILDMPITDIYDADINNIDIIFSAVPSTIANKMEAELAIQKPVISTASAYRYEPDIPIFLPFVNGIHYKLFDKQKADRGWKGFICPGPNCSTVGLAIATFPIFKKFGIKSIHVTTLQAISGSGYPGTPSYDILGNVIPYIPDEEEKIIKELKKIFGIIEEGKITAPDIMMDAKCNRVPVINGHMESVFIQTVKQTTVEEIQEILTNFKGETEGLNLPNAPEYPIRVFNDSEPYRPQPRVELNRCNDHSGMITYVGGISKTNFPNGFKFTVLSHNTELGAGRGGVLSAEYLVAKKYI</sequence>
<evidence type="ECO:0000256" key="2">
    <source>
        <dbReference type="ARBA" id="ARBA00022857"/>
    </source>
</evidence>
<dbReference type="Gene3D" id="3.30.360.10">
    <property type="entry name" value="Dihydrodipicolinate Reductase, domain 2"/>
    <property type="match status" value="1"/>
</dbReference>
<dbReference type="CDD" id="cd18130">
    <property type="entry name" value="ASADH_C_arch_fung_like"/>
    <property type="match status" value="1"/>
</dbReference>
<dbReference type="EMBL" id="CP104013">
    <property type="protein sequence ID" value="UYP47798.1"/>
    <property type="molecule type" value="Genomic_DNA"/>
</dbReference>
<dbReference type="SMART" id="SM00859">
    <property type="entry name" value="Semialdhyde_dh"/>
    <property type="match status" value="1"/>
</dbReference>
<protein>
    <submittedName>
        <fullName evidence="5">Aspartate-semialdehyde dehydrogenase</fullName>
        <ecNumber evidence="5">1.2.1.11</ecNumber>
    </submittedName>
</protein>
<evidence type="ECO:0000256" key="3">
    <source>
        <dbReference type="ARBA" id="ARBA00023002"/>
    </source>
</evidence>
<dbReference type="Pfam" id="PF01118">
    <property type="entry name" value="Semialdhyde_dh"/>
    <property type="match status" value="1"/>
</dbReference>
<dbReference type="InterPro" id="IPR036291">
    <property type="entry name" value="NAD(P)-bd_dom_sf"/>
</dbReference>
<keyword evidence="2" id="KW-0521">NADP</keyword>
<feature type="domain" description="Semialdehyde dehydrogenase NAD-binding" evidence="4">
    <location>
        <begin position="1"/>
        <end position="117"/>
    </location>
</feature>
<dbReference type="PIRSF" id="PIRSF000148">
    <property type="entry name" value="ASA_dh"/>
    <property type="match status" value="1"/>
</dbReference>
<dbReference type="EC" id="1.2.1.11" evidence="5"/>
<dbReference type="InterPro" id="IPR051823">
    <property type="entry name" value="ASADH-related"/>
</dbReference>
<dbReference type="Proteomes" id="UP001208689">
    <property type="component" value="Chromosome"/>
</dbReference>
<keyword evidence="3 5" id="KW-0560">Oxidoreductase</keyword>
<dbReference type="InterPro" id="IPR005676">
    <property type="entry name" value="Asp_semi-ald_DH_pep-lack"/>
</dbReference>
<dbReference type="NCBIfam" id="TIGR00978">
    <property type="entry name" value="asd_EA"/>
    <property type="match status" value="1"/>
</dbReference>
<dbReference type="Pfam" id="PF02774">
    <property type="entry name" value="Semialdhyde_dhC"/>
    <property type="match status" value="1"/>
</dbReference>
<accession>A0ABY6HW93</accession>
<evidence type="ECO:0000313" key="5">
    <source>
        <dbReference type="EMBL" id="UYP47798.1"/>
    </source>
</evidence>
<evidence type="ECO:0000256" key="1">
    <source>
        <dbReference type="ARBA" id="ARBA00010584"/>
    </source>
</evidence>
<dbReference type="PANTHER" id="PTHR46718">
    <property type="entry name" value="ASPARTATE-SEMIALDEHYDE DEHYDROGENASE"/>
    <property type="match status" value="1"/>
</dbReference>
<gene>
    <name evidence="5" type="ORF">NEF87_004083</name>
</gene>
<dbReference type="GO" id="GO:0004073">
    <property type="term" value="F:aspartate-semialdehyde dehydrogenase activity"/>
    <property type="evidence" value="ECO:0007669"/>
    <property type="project" value="UniProtKB-EC"/>
</dbReference>
<proteinExistence type="inferred from homology"/>
<dbReference type="InterPro" id="IPR012280">
    <property type="entry name" value="Semialdhyde_DH_dimer_dom"/>
</dbReference>
<reference evidence="5" key="1">
    <citation type="submission" date="2022-09" db="EMBL/GenBank/DDBJ databases">
        <title>Actin cytoskeleton and complex cell architecture in an #Asgard archaeon.</title>
        <authorList>
            <person name="Ponce Toledo R.I."/>
            <person name="Schleper C."/>
            <person name="Rodrigues Oliveira T."/>
            <person name="Wollweber F."/>
            <person name="Xu J."/>
            <person name="Rittmann S."/>
            <person name="Klingl A."/>
            <person name="Pilhofer M."/>
        </authorList>
    </citation>
    <scope>NUCLEOTIDE SEQUENCE</scope>
    <source>
        <strain evidence="5">B-35</strain>
    </source>
</reference>
<dbReference type="InterPro" id="IPR000534">
    <property type="entry name" value="Semialdehyde_DH_NAD-bd"/>
</dbReference>
<dbReference type="SUPFAM" id="SSF55347">
    <property type="entry name" value="Glyceraldehyde-3-phosphate dehydrogenase-like, C-terminal domain"/>
    <property type="match status" value="1"/>
</dbReference>
<evidence type="ECO:0000313" key="6">
    <source>
        <dbReference type="Proteomes" id="UP001208689"/>
    </source>
</evidence>
<organism evidence="5 6">
    <name type="scientific">Candidatus Lokiarchaeum ossiferum</name>
    <dbReference type="NCBI Taxonomy" id="2951803"/>
    <lineage>
        <taxon>Archaea</taxon>
        <taxon>Promethearchaeati</taxon>
        <taxon>Promethearchaeota</taxon>
        <taxon>Promethearchaeia</taxon>
        <taxon>Promethearchaeales</taxon>
        <taxon>Promethearchaeaceae</taxon>
        <taxon>Candidatus Lokiarchaeum</taxon>
    </lineage>
</organism>
<dbReference type="NCBIfam" id="NF006416">
    <property type="entry name" value="PRK08664.1"/>
    <property type="match status" value="1"/>
</dbReference>
<name>A0ABY6HW93_9ARCH</name>
<evidence type="ECO:0000259" key="4">
    <source>
        <dbReference type="SMART" id="SM00859"/>
    </source>
</evidence>
<keyword evidence="6" id="KW-1185">Reference proteome</keyword>
<dbReference type="PANTHER" id="PTHR46718:SF1">
    <property type="entry name" value="ASPARTATE-SEMIALDEHYDE DEHYDROGENASE"/>
    <property type="match status" value="1"/>
</dbReference>
<comment type="similarity">
    <text evidence="1">Belongs to the aspartate-semialdehyde dehydrogenase family.</text>
</comment>
<dbReference type="SUPFAM" id="SSF51735">
    <property type="entry name" value="NAD(P)-binding Rossmann-fold domains"/>
    <property type="match status" value="1"/>
</dbReference>